<feature type="active site" description="Schiff-base intermediate with dihydroxyacetone-P" evidence="1">
    <location>
        <position position="181"/>
    </location>
</feature>
<evidence type="ECO:0000313" key="3">
    <source>
        <dbReference type="Proteomes" id="UP000034364"/>
    </source>
</evidence>
<reference evidence="2 3" key="1">
    <citation type="journal article" date="2015" name="Nature">
        <title>rRNA introns, odd ribosomes, and small enigmatic genomes across a large radiation of phyla.</title>
        <authorList>
            <person name="Brown C.T."/>
            <person name="Hug L.A."/>
            <person name="Thomas B.C."/>
            <person name="Sharon I."/>
            <person name="Castelle C.J."/>
            <person name="Singh A."/>
            <person name="Wilkins M.J."/>
            <person name="Williams K.H."/>
            <person name="Banfield J.F."/>
        </authorList>
    </citation>
    <scope>NUCLEOTIDE SEQUENCE [LARGE SCALE GENOMIC DNA]</scope>
</reference>
<dbReference type="Gene3D" id="3.20.20.70">
    <property type="entry name" value="Aldolase class I"/>
    <property type="match status" value="1"/>
</dbReference>
<sequence length="255" mass="27609">MVDLSKITRNGRALLLAYDHGFEHGPTDFNPSAGSGQAIDPQYVFDIAEQSDAFTCIAVQKGVAEKYYRKGVYKTPLVVKLNGKTGYHSGEELFSPQNCSVEEAVELGAAGVGYTIYVGSEREGESIAEFSRIQEEAHDAGLPVILWAYPRGKHIGENEHSKENLAYAARIALELGADMVKVAYTGDVESMKWVVAAAGKVKVLAVGGSKTDEETFLRKTGEILEAGAIGWAVGRNIWQAEKPVELARKIAGIIF</sequence>
<name>A0A0G1S4C6_9BACT</name>
<dbReference type="PANTHER" id="PTHR47916">
    <property type="entry name" value="FRUCTOSE-BISPHOSPHATE ALDOLASE CLASS 1"/>
    <property type="match status" value="1"/>
</dbReference>
<dbReference type="SMART" id="SM01133">
    <property type="entry name" value="DeoC"/>
    <property type="match status" value="1"/>
</dbReference>
<dbReference type="InterPro" id="IPR050456">
    <property type="entry name" value="DeoC/FbaB_aldolase"/>
</dbReference>
<evidence type="ECO:0000313" key="2">
    <source>
        <dbReference type="EMBL" id="KKU64354.1"/>
    </source>
</evidence>
<dbReference type="PANTHER" id="PTHR47916:SF1">
    <property type="entry name" value="3-HYDROXY-5-PHOSPHONOOXYPENTANE-2,4-DIONE THIOLASE"/>
    <property type="match status" value="1"/>
</dbReference>
<dbReference type="PIRSF" id="PIRSF038992">
    <property type="entry name" value="Aldolase_Ia"/>
    <property type="match status" value="1"/>
</dbReference>
<dbReference type="Pfam" id="PF01791">
    <property type="entry name" value="DeoC"/>
    <property type="match status" value="1"/>
</dbReference>
<gene>
    <name evidence="2" type="ORF">UX87_C0009G0036</name>
</gene>
<dbReference type="Proteomes" id="UP000034364">
    <property type="component" value="Unassembled WGS sequence"/>
</dbReference>
<dbReference type="EMBL" id="LCNV01000009">
    <property type="protein sequence ID" value="KKU64354.1"/>
    <property type="molecule type" value="Genomic_DNA"/>
</dbReference>
<evidence type="ECO:0000256" key="1">
    <source>
        <dbReference type="PIRSR" id="PIRSR038992-1"/>
    </source>
</evidence>
<proteinExistence type="predicted"/>
<comment type="caution">
    <text evidence="2">The sequence shown here is derived from an EMBL/GenBank/DDBJ whole genome shotgun (WGS) entry which is preliminary data.</text>
</comment>
<dbReference type="InterPro" id="IPR041720">
    <property type="entry name" value="FbaB-like"/>
</dbReference>
<protein>
    <submittedName>
        <fullName evidence="2">Fructose-bisphosphate aldolase</fullName>
    </submittedName>
</protein>
<dbReference type="AlphaFoldDB" id="A0A0G1S4C6"/>
<organism evidence="2 3">
    <name type="scientific">Candidatus Amesbacteria bacterium GW2011_GWA1_47_16</name>
    <dbReference type="NCBI Taxonomy" id="1618353"/>
    <lineage>
        <taxon>Bacteria</taxon>
        <taxon>Candidatus Amesiibacteriota</taxon>
    </lineage>
</organism>
<accession>A0A0G1S4C6</accession>
<dbReference type="InterPro" id="IPR002915">
    <property type="entry name" value="DeoC/FbaB/LacD_aldolase"/>
</dbReference>
<dbReference type="SUPFAM" id="SSF51569">
    <property type="entry name" value="Aldolase"/>
    <property type="match status" value="1"/>
</dbReference>
<dbReference type="CDD" id="cd00958">
    <property type="entry name" value="DhnA"/>
    <property type="match status" value="1"/>
</dbReference>
<dbReference type="GO" id="GO:0004332">
    <property type="term" value="F:fructose-bisphosphate aldolase activity"/>
    <property type="evidence" value="ECO:0007669"/>
    <property type="project" value="InterPro"/>
</dbReference>
<feature type="active site" description="Proton donor" evidence="1">
    <location>
        <position position="149"/>
    </location>
</feature>
<dbReference type="InterPro" id="IPR013785">
    <property type="entry name" value="Aldolase_TIM"/>
</dbReference>